<dbReference type="InterPro" id="IPR052511">
    <property type="entry name" value="ATP-dep_Helicase"/>
</dbReference>
<dbReference type="AlphaFoldDB" id="A0A4R0PNJ2"/>
<dbReference type="InterPro" id="IPR014001">
    <property type="entry name" value="Helicase_ATP-bd"/>
</dbReference>
<dbReference type="NCBIfam" id="TIGR04121">
    <property type="entry name" value="DEXH_lig_assoc"/>
    <property type="match status" value="1"/>
</dbReference>
<dbReference type="PANTHER" id="PTHR47962:SF3">
    <property type="entry name" value="LARGE ATP-DEPENDENT HELICASE-RELATED PROTEIN"/>
    <property type="match status" value="1"/>
</dbReference>
<dbReference type="Pfam" id="PF00270">
    <property type="entry name" value="DEAD"/>
    <property type="match status" value="1"/>
</dbReference>
<evidence type="ECO:0000256" key="2">
    <source>
        <dbReference type="ARBA" id="ARBA00022763"/>
    </source>
</evidence>
<dbReference type="InterPro" id="IPR017170">
    <property type="entry name" value="Lhr-like"/>
</dbReference>
<dbReference type="Pfam" id="PF00271">
    <property type="entry name" value="Helicase_C"/>
    <property type="match status" value="1"/>
</dbReference>
<evidence type="ECO:0000256" key="8">
    <source>
        <dbReference type="ARBA" id="ARBA00023235"/>
    </source>
</evidence>
<evidence type="ECO:0000256" key="3">
    <source>
        <dbReference type="ARBA" id="ARBA00022801"/>
    </source>
</evidence>
<evidence type="ECO:0000256" key="7">
    <source>
        <dbReference type="ARBA" id="ARBA00023204"/>
    </source>
</evidence>
<evidence type="ECO:0000256" key="4">
    <source>
        <dbReference type="ARBA" id="ARBA00022806"/>
    </source>
</evidence>
<sequence>MDLPVPFLDWFISKGWQPRAHQLELLTKADAGRSSLLIAPTGAGKTLAGFLPSLVDLTRRGSPQPGTKKPGVHTLYISPLKALAVDIHRNLSTPVEEMALPVMIETRTGDTPQSRRQRQKLNPPDILLTTPEQLALLLSHKDAERFFADLRYVVLDELHSLVTSKRGHLLALGLARLHRLCPRLRVTGLSATVAEPDMLRQWLVPQRDGGEMADIITVAGGAKPDITILKSKERVPWSGHSARYSMPEVYEAIRRHKTTLLFVNTRSQSEMLFQELWRINEDNLPIALHHGSLDVSQRRKVEHAMQNNALRAIVATSTLDLGIDWGDVDLVIHVGSPKGASRLAQRIGRANHRMDEASKAILVPANRFEVMECQAALDANYLGAQDTPPLAEGALDVLCQHILGTACAEPFRSDDLYAEIVTAAPYANLPRETFDRAVQFVAHGGYALQSYERYARIRQTSEGTWRISHPSIAQQYRLNAGTIVEAAMLNIRMTRHRDKGAAVRAGPTLGKIEEGFVEALAPGDTFLFAGKVLRFEGIRESDCIVSKASDLNAKVPVYAGGKFPTTTYLSEQVRKMLSDRKSWSRLPAQVSDWLHIQKRKSAVPGPRDLLVETFPRGARYYLVAYPFEGRLAHQTLCMLLTRRLERAKARPLGFVASDYAVAIWGLRDMGAMLRSGEITLDGLFDQDMLGDDLESWLDESFLLKRTFRNCAVIAGLIEKRHPGKEKSGRQVTVSADLIYDVLRTHEPDHILLQATRTDARTGLLDIGRLNDMLSRIRGRIMHKDLEGISPLAVPVMLEIGKESVHGGDASEALMAEAANDLVLEALGKDI</sequence>
<dbReference type="Proteomes" id="UP000291301">
    <property type="component" value="Unassembled WGS sequence"/>
</dbReference>
<dbReference type="Pfam" id="PF19306">
    <property type="entry name" value="WHD_Lhr"/>
    <property type="match status" value="1"/>
</dbReference>
<reference evidence="12 13" key="1">
    <citation type="journal article" date="2015" name="Antonie Van Leeuwenhoek">
        <title>Oricola cellulosilytica gen. nov., sp. nov., a cellulose-degrading bacterium of the family Phyllobacteriaceae isolated from surface seashore water, and emended descriptions of Mesorhizobium loti and Phyllobacterium myrsinacearum.</title>
        <authorList>
            <person name="Hameed A."/>
            <person name="Shahina M."/>
            <person name="Lai W.A."/>
            <person name="Lin S.Y."/>
            <person name="Young L.S."/>
            <person name="Liu Y.C."/>
            <person name="Hsu Y.H."/>
            <person name="Young C.C."/>
        </authorList>
    </citation>
    <scope>NUCLEOTIDE SEQUENCE [LARGE SCALE GENOMIC DNA]</scope>
    <source>
        <strain evidence="12 13">KCTC 52183</strain>
    </source>
</reference>
<dbReference type="PROSITE" id="PS51194">
    <property type="entry name" value="HELICASE_CTER"/>
    <property type="match status" value="1"/>
</dbReference>
<evidence type="ECO:0000256" key="6">
    <source>
        <dbReference type="ARBA" id="ARBA00023125"/>
    </source>
</evidence>
<keyword evidence="1" id="KW-0547">Nucleotide-binding</keyword>
<feature type="domain" description="Helicase C-terminal" evidence="11">
    <location>
        <begin position="245"/>
        <end position="396"/>
    </location>
</feature>
<dbReference type="GO" id="GO:0005524">
    <property type="term" value="F:ATP binding"/>
    <property type="evidence" value="ECO:0007669"/>
    <property type="project" value="UniProtKB-KW"/>
</dbReference>
<proteinExistence type="inferred from homology"/>
<evidence type="ECO:0000256" key="1">
    <source>
        <dbReference type="ARBA" id="ARBA00022741"/>
    </source>
</evidence>
<dbReference type="PROSITE" id="PS51192">
    <property type="entry name" value="HELICASE_ATP_BIND_1"/>
    <property type="match status" value="1"/>
</dbReference>
<comment type="caution">
    <text evidence="12">The sequence shown here is derived from an EMBL/GenBank/DDBJ whole genome shotgun (WGS) entry which is preliminary data.</text>
</comment>
<evidence type="ECO:0000313" key="13">
    <source>
        <dbReference type="Proteomes" id="UP000291301"/>
    </source>
</evidence>
<keyword evidence="12" id="KW-0436">Ligase</keyword>
<dbReference type="InterPro" id="IPR011545">
    <property type="entry name" value="DEAD/DEAH_box_helicase_dom"/>
</dbReference>
<keyword evidence="3" id="KW-0378">Hydrolase</keyword>
<organism evidence="12 13">
    <name type="scientific">Oricola cellulosilytica</name>
    <dbReference type="NCBI Taxonomy" id="1429082"/>
    <lineage>
        <taxon>Bacteria</taxon>
        <taxon>Pseudomonadati</taxon>
        <taxon>Pseudomonadota</taxon>
        <taxon>Alphaproteobacteria</taxon>
        <taxon>Hyphomicrobiales</taxon>
        <taxon>Ahrensiaceae</taxon>
        <taxon>Oricola</taxon>
    </lineage>
</organism>
<dbReference type="CDD" id="cd18796">
    <property type="entry name" value="SF2_C_LHR"/>
    <property type="match status" value="1"/>
</dbReference>
<keyword evidence="13" id="KW-1185">Reference proteome</keyword>
<dbReference type="GO" id="GO:0016887">
    <property type="term" value="F:ATP hydrolysis activity"/>
    <property type="evidence" value="ECO:0007669"/>
    <property type="project" value="TreeGrafter"/>
</dbReference>
<keyword evidence="8" id="KW-0413">Isomerase</keyword>
<evidence type="ECO:0000259" key="11">
    <source>
        <dbReference type="PROSITE" id="PS51194"/>
    </source>
</evidence>
<feature type="domain" description="Helicase ATP-binding" evidence="10">
    <location>
        <begin position="26"/>
        <end position="211"/>
    </location>
</feature>
<dbReference type="SMART" id="SM00490">
    <property type="entry name" value="HELICc"/>
    <property type="match status" value="1"/>
</dbReference>
<dbReference type="GO" id="GO:0004386">
    <property type="term" value="F:helicase activity"/>
    <property type="evidence" value="ECO:0007669"/>
    <property type="project" value="UniProtKB-KW"/>
</dbReference>
<dbReference type="InterPro" id="IPR026362">
    <property type="entry name" value="DEXH_lig_assoc"/>
</dbReference>
<dbReference type="InterPro" id="IPR045628">
    <property type="entry name" value="Lhr_WH_dom"/>
</dbReference>
<dbReference type="Pfam" id="PF08494">
    <property type="entry name" value="DEAD_assoc"/>
    <property type="match status" value="1"/>
</dbReference>
<dbReference type="InterPro" id="IPR027417">
    <property type="entry name" value="P-loop_NTPase"/>
</dbReference>
<dbReference type="SMART" id="SM00487">
    <property type="entry name" value="DEXDc"/>
    <property type="match status" value="1"/>
</dbReference>
<dbReference type="GO" id="GO:0016874">
    <property type="term" value="F:ligase activity"/>
    <property type="evidence" value="ECO:0007669"/>
    <property type="project" value="UniProtKB-KW"/>
</dbReference>
<evidence type="ECO:0000256" key="9">
    <source>
        <dbReference type="ARBA" id="ARBA00093467"/>
    </source>
</evidence>
<accession>A0A4R0PNJ2</accession>
<evidence type="ECO:0000313" key="12">
    <source>
        <dbReference type="EMBL" id="TCD16759.1"/>
    </source>
</evidence>
<keyword evidence="4" id="KW-0347">Helicase</keyword>
<protein>
    <submittedName>
        <fullName evidence="12">Ligase-associated DNA damage response DEXH box helicase</fullName>
    </submittedName>
</protein>
<evidence type="ECO:0000259" key="10">
    <source>
        <dbReference type="PROSITE" id="PS51192"/>
    </source>
</evidence>
<dbReference type="SUPFAM" id="SSF52540">
    <property type="entry name" value="P-loop containing nucleoside triphosphate hydrolases"/>
    <property type="match status" value="1"/>
</dbReference>
<dbReference type="OrthoDB" id="9815222at2"/>
<keyword evidence="6" id="KW-0238">DNA-binding</keyword>
<dbReference type="GO" id="GO:0003677">
    <property type="term" value="F:DNA binding"/>
    <property type="evidence" value="ECO:0007669"/>
    <property type="project" value="UniProtKB-KW"/>
</dbReference>
<keyword evidence="7" id="KW-0234">DNA repair</keyword>
<dbReference type="PANTHER" id="PTHR47962">
    <property type="entry name" value="ATP-DEPENDENT HELICASE LHR-RELATED-RELATED"/>
    <property type="match status" value="1"/>
</dbReference>
<keyword evidence="2" id="KW-0227">DNA damage</keyword>
<dbReference type="EMBL" id="SJST01000001">
    <property type="protein sequence ID" value="TCD16759.1"/>
    <property type="molecule type" value="Genomic_DNA"/>
</dbReference>
<comment type="similarity">
    <text evidence="9">Belongs to the Lhr helicase family. Lhr-Core subfamily.</text>
</comment>
<dbReference type="InterPro" id="IPR013701">
    <property type="entry name" value="Lhr-like_DEAD/DEAH_assoc"/>
</dbReference>
<dbReference type="InterPro" id="IPR001650">
    <property type="entry name" value="Helicase_C-like"/>
</dbReference>
<name>A0A4R0PNJ2_9HYPH</name>
<dbReference type="GO" id="GO:0006281">
    <property type="term" value="P:DNA repair"/>
    <property type="evidence" value="ECO:0007669"/>
    <property type="project" value="UniProtKB-KW"/>
</dbReference>
<dbReference type="PIRSF" id="PIRSF037307">
    <property type="entry name" value="Lhr-like_helic_prd"/>
    <property type="match status" value="1"/>
</dbReference>
<keyword evidence="5" id="KW-0067">ATP-binding</keyword>
<evidence type="ECO:0000256" key="5">
    <source>
        <dbReference type="ARBA" id="ARBA00022840"/>
    </source>
</evidence>
<dbReference type="Gene3D" id="3.40.50.300">
    <property type="entry name" value="P-loop containing nucleotide triphosphate hydrolases"/>
    <property type="match status" value="2"/>
</dbReference>
<gene>
    <name evidence="12" type="ORF">E0D97_03740</name>
</gene>